<protein>
    <recommendedName>
        <fullName evidence="3">C_GCAxxG_C_C family protein</fullName>
    </recommendedName>
</protein>
<dbReference type="EMBL" id="CP047591">
    <property type="protein sequence ID" value="QHI72628.1"/>
    <property type="molecule type" value="Genomic_DNA"/>
</dbReference>
<reference evidence="1 2" key="1">
    <citation type="submission" date="2020-01" db="EMBL/GenBank/DDBJ databases">
        <title>Genomic analysis of Aminipila sp. CBA3637.</title>
        <authorList>
            <person name="Kim Y.B."/>
            <person name="Roh S.W."/>
        </authorList>
    </citation>
    <scope>NUCLEOTIDE SEQUENCE [LARGE SCALE GENOMIC DNA]</scope>
    <source>
        <strain evidence="1 2">CBA3637</strain>
    </source>
</reference>
<dbReference type="KEGG" id="amic:Ami3637_09660"/>
<dbReference type="AlphaFoldDB" id="A0A6P1MKQ4"/>
<dbReference type="InterPro" id="IPR010181">
    <property type="entry name" value="CGCAxxGCC_motif"/>
</dbReference>
<evidence type="ECO:0000313" key="2">
    <source>
        <dbReference type="Proteomes" id="UP000463883"/>
    </source>
</evidence>
<keyword evidence="2" id="KW-1185">Reference proteome</keyword>
<gene>
    <name evidence="1" type="ORF">Ami3637_09660</name>
</gene>
<evidence type="ECO:0000313" key="1">
    <source>
        <dbReference type="EMBL" id="QHI72628.1"/>
    </source>
</evidence>
<dbReference type="NCBIfam" id="TIGR01909">
    <property type="entry name" value="C_GCAxxG_C_C"/>
    <property type="match status" value="1"/>
</dbReference>
<proteinExistence type="predicted"/>
<sequence>MSERVKQALANHKKGYNCAQSVVCAYCDLFGIDEKTAFKMAEAYGLGMGTMGTCGAVTAMAMVAGMKLSDGNLQAPATKKNCYHMMQRMTDAFFEKNQSINCSEIKGMNDGPILRSCDGCIEDAAKILENMLLTK</sequence>
<dbReference type="RefSeq" id="WP_162362396.1">
    <property type="nucleotide sequence ID" value="NZ_CP047591.1"/>
</dbReference>
<dbReference type="Pfam" id="PF09719">
    <property type="entry name" value="C_GCAxxG_C_C"/>
    <property type="match status" value="1"/>
</dbReference>
<dbReference type="Proteomes" id="UP000463883">
    <property type="component" value="Chromosome"/>
</dbReference>
<accession>A0A6P1MKQ4</accession>
<evidence type="ECO:0008006" key="3">
    <source>
        <dbReference type="Google" id="ProtNLM"/>
    </source>
</evidence>
<name>A0A6P1MKQ4_9FIRM</name>
<organism evidence="1 2">
    <name type="scientific">Aminipila terrae</name>
    <dbReference type="NCBI Taxonomy" id="2697030"/>
    <lineage>
        <taxon>Bacteria</taxon>
        <taxon>Bacillati</taxon>
        <taxon>Bacillota</taxon>
        <taxon>Clostridia</taxon>
        <taxon>Peptostreptococcales</taxon>
        <taxon>Anaerovoracaceae</taxon>
        <taxon>Aminipila</taxon>
    </lineage>
</organism>